<dbReference type="Pfam" id="PF13349">
    <property type="entry name" value="DUF4097"/>
    <property type="match status" value="1"/>
</dbReference>
<evidence type="ECO:0000259" key="1">
    <source>
        <dbReference type="Pfam" id="PF13349"/>
    </source>
</evidence>
<evidence type="ECO:0000313" key="3">
    <source>
        <dbReference type="Proteomes" id="UP001168528"/>
    </source>
</evidence>
<gene>
    <name evidence="2" type="ORF">Q0590_24675</name>
</gene>
<proteinExistence type="predicted"/>
<accession>A0ABT8RBW7</accession>
<dbReference type="RefSeq" id="WP_302040297.1">
    <property type="nucleotide sequence ID" value="NZ_JAUKPO010000019.1"/>
</dbReference>
<feature type="domain" description="DUF4097" evidence="1">
    <location>
        <begin position="121"/>
        <end position="267"/>
    </location>
</feature>
<organism evidence="2 3">
    <name type="scientific">Rhodocytophaga aerolata</name>
    <dbReference type="NCBI Taxonomy" id="455078"/>
    <lineage>
        <taxon>Bacteria</taxon>
        <taxon>Pseudomonadati</taxon>
        <taxon>Bacteroidota</taxon>
        <taxon>Cytophagia</taxon>
        <taxon>Cytophagales</taxon>
        <taxon>Rhodocytophagaceae</taxon>
        <taxon>Rhodocytophaga</taxon>
    </lineage>
</organism>
<reference evidence="2" key="1">
    <citation type="submission" date="2023-07" db="EMBL/GenBank/DDBJ databases">
        <title>The genome sequence of Rhodocytophaga aerolata KACC 12507.</title>
        <authorList>
            <person name="Zhang X."/>
        </authorList>
    </citation>
    <scope>NUCLEOTIDE SEQUENCE</scope>
    <source>
        <strain evidence="2">KACC 12507</strain>
    </source>
</reference>
<comment type="caution">
    <text evidence="2">The sequence shown here is derived from an EMBL/GenBank/DDBJ whole genome shotgun (WGS) entry which is preliminary data.</text>
</comment>
<name>A0ABT8RBW7_9BACT</name>
<protein>
    <submittedName>
        <fullName evidence="2">DUF4097 family beta strand repeat-containing protein</fullName>
    </submittedName>
</protein>
<sequence length="297" mass="32620">MKFLLTSGLLLLLVFFAGRLIAQGMVQVITKTVEKNFSCKEGESIQLEGEKAGIKVMGWEGKEVKVKLKLISKALTRQVAQQELDYQRYILEKRRGVIHLKNYFALPNGKAQLNAILLAEYEVWVPTGASLQITNSYGNVHVANTSGNTSIDSRYGNISLENMNGRGDYKSHFGDFTATTIAGQITCSFTHTKTSIQGITGSASFKNTLGDIYISGLTGISSLTVDAAKSDIHLSMNQLNHYQYQLESQFGEVTLPGHIKSSTVNHSAQLARWQYGAKGLPLIKVHTSFGKIILEGK</sequence>
<dbReference type="EMBL" id="JAUKPO010000019">
    <property type="protein sequence ID" value="MDO1449494.1"/>
    <property type="molecule type" value="Genomic_DNA"/>
</dbReference>
<keyword evidence="3" id="KW-1185">Reference proteome</keyword>
<evidence type="ECO:0000313" key="2">
    <source>
        <dbReference type="EMBL" id="MDO1449494.1"/>
    </source>
</evidence>
<dbReference type="InterPro" id="IPR025164">
    <property type="entry name" value="Toastrack_DUF4097"/>
</dbReference>
<dbReference type="Proteomes" id="UP001168528">
    <property type="component" value="Unassembled WGS sequence"/>
</dbReference>